<dbReference type="GO" id="GO:0006508">
    <property type="term" value="P:proteolysis"/>
    <property type="evidence" value="ECO:0007669"/>
    <property type="project" value="UniProtKB-KW"/>
</dbReference>
<evidence type="ECO:0000313" key="12">
    <source>
        <dbReference type="Proteomes" id="UP000029445"/>
    </source>
</evidence>
<sequence>MLITPAILALPLLASAVPTAKEQIAFQSSIDPAIIEGQDIFAAHDGFSLDLGEMRLVQFSEENPPVWMSELEKIQAKAKGLRFMDITDTPGLGFSSYLLPSAANVKYSYPTPGNHSKTISSIIEGLDIDHMKDFLAKFSSFRTRYYRSDTGKDSQMFLLKTLKEIAAHHSGVTVKEFPHPWGQNSIIVRFSPADPANEDAPVTIVGSHQDSTNIWPFLPAPGADDDGSGTTSSLEGLRALVNANYTPSTPLEFHYFSAEEGGLLGSQAVAKSYEEEGKKVLAMLQMDMTAWVKAGTKERVGIIQDFVDPALTEFIETLVEEYLSIPPVKTQCSYACSDHASFAKAGYQSAFAIEATFEDSNTRNIHSTLDTMDHPEFSFTHMREFSKLVVAFSVELAGIADQ</sequence>
<name>A0A095C8W2_CRYD2</name>
<evidence type="ECO:0000256" key="5">
    <source>
        <dbReference type="ARBA" id="ARBA00022729"/>
    </source>
</evidence>
<dbReference type="EC" id="3.4.-.-" evidence="9"/>
<dbReference type="Pfam" id="PF04389">
    <property type="entry name" value="Peptidase_M28"/>
    <property type="match status" value="1"/>
</dbReference>
<dbReference type="VEuPathDB" id="FungiDB:CNBG_2780"/>
<keyword evidence="4 9" id="KW-0479">Metal-binding</keyword>
<dbReference type="PANTHER" id="PTHR12147">
    <property type="entry name" value="METALLOPEPTIDASE M28 FAMILY MEMBER"/>
    <property type="match status" value="1"/>
</dbReference>
<feature type="chain" id="PRO_5005107921" description="Peptide hydrolase" evidence="9">
    <location>
        <begin position="17"/>
        <end position="402"/>
    </location>
</feature>
<dbReference type="GeneID" id="88179111"/>
<organism evidence="11 12">
    <name type="scientific">Cryptococcus deuterogattii (strain R265)</name>
    <name type="common">Cryptococcus gattii VGII (strain R265)</name>
    <dbReference type="NCBI Taxonomy" id="294750"/>
    <lineage>
        <taxon>Eukaryota</taxon>
        <taxon>Fungi</taxon>
        <taxon>Dikarya</taxon>
        <taxon>Basidiomycota</taxon>
        <taxon>Agaricomycotina</taxon>
        <taxon>Tremellomycetes</taxon>
        <taxon>Tremellales</taxon>
        <taxon>Cryptococcaceae</taxon>
        <taxon>Cryptococcus</taxon>
        <taxon>Cryptococcus gattii species complex</taxon>
    </lineage>
</organism>
<dbReference type="OMA" id="GMLQQDM"/>
<dbReference type="HOGENOM" id="CLU_025866_0_0_1"/>
<dbReference type="STRING" id="294750.A0A095C8W2"/>
<evidence type="ECO:0000256" key="8">
    <source>
        <dbReference type="ARBA" id="ARBA00043962"/>
    </source>
</evidence>
<dbReference type="KEGG" id="cdeu:CNBG_2780"/>
<evidence type="ECO:0000256" key="9">
    <source>
        <dbReference type="RuleBase" id="RU361240"/>
    </source>
</evidence>
<dbReference type="Proteomes" id="UP000029445">
    <property type="component" value="Chromosome 8"/>
</dbReference>
<evidence type="ECO:0000256" key="1">
    <source>
        <dbReference type="ARBA" id="ARBA00001947"/>
    </source>
</evidence>
<dbReference type="SUPFAM" id="SSF53187">
    <property type="entry name" value="Zn-dependent exopeptidases"/>
    <property type="match status" value="1"/>
</dbReference>
<dbReference type="CDD" id="cd03879">
    <property type="entry name" value="M28_AAP"/>
    <property type="match status" value="1"/>
</dbReference>
<proteinExistence type="inferred from homology"/>
<reference evidence="11 12" key="1">
    <citation type="journal article" date="2011" name="MBio">
        <title>Genome variation in Cryptococcus gattii, an emerging pathogen of immunocompetent hosts.</title>
        <authorList>
            <person name="D'Souza C.A."/>
            <person name="Kronstad J.W."/>
            <person name="Taylor G."/>
            <person name="Warren R."/>
            <person name="Yuen M."/>
            <person name="Hu G."/>
            <person name="Jung W.H."/>
            <person name="Sham A."/>
            <person name="Kidd S.E."/>
            <person name="Tangen K."/>
            <person name="Lee N."/>
            <person name="Zeilmaker T."/>
            <person name="Sawkins J."/>
            <person name="McVicker G."/>
            <person name="Shah S."/>
            <person name="Gnerre S."/>
            <person name="Griggs A."/>
            <person name="Zeng Q."/>
            <person name="Bartlett K."/>
            <person name="Li W."/>
            <person name="Wang X."/>
            <person name="Heitman J."/>
            <person name="Stajich J.E."/>
            <person name="Fraser J.A."/>
            <person name="Meyer W."/>
            <person name="Carter D."/>
            <person name="Schein J."/>
            <person name="Krzywinski M."/>
            <person name="Kwon-Chung K.J."/>
            <person name="Varma A."/>
            <person name="Wang J."/>
            <person name="Brunham R."/>
            <person name="Fyfe M."/>
            <person name="Ouellette B.F."/>
            <person name="Siddiqui A."/>
            <person name="Marra M."/>
            <person name="Jones S."/>
            <person name="Holt R."/>
            <person name="Birren B.W."/>
            <person name="Galagan J.E."/>
            <person name="Cuomo C.A."/>
        </authorList>
    </citation>
    <scope>NUCLEOTIDE SEQUENCE [LARGE SCALE GENOMIC DNA]</scope>
    <source>
        <strain evidence="11 12">R265</strain>
    </source>
</reference>
<dbReference type="GO" id="GO:0046872">
    <property type="term" value="F:metal ion binding"/>
    <property type="evidence" value="ECO:0007669"/>
    <property type="project" value="UniProtKB-KW"/>
</dbReference>
<dbReference type="PANTHER" id="PTHR12147:SF56">
    <property type="entry name" value="AMINOPEPTIDASE YDR415C-RELATED"/>
    <property type="match status" value="1"/>
</dbReference>
<dbReference type="RefSeq" id="XP_062882792.1">
    <property type="nucleotide sequence ID" value="XM_063026837.1"/>
</dbReference>
<reference evidence="11 12" key="2">
    <citation type="journal article" date="2018" name="Proc. Natl. Acad. Sci.">
        <title>RNAi is a critical determinant of centromere evolution in closely related fungi.</title>
        <authorList>
            <person name="Yadav V."/>
            <person name="Sun S."/>
            <person name="Billmyre R.B."/>
            <person name="Thimmappa B.C."/>
            <person name="Shea T."/>
            <person name="Lintner R."/>
            <person name="Bakkeren G."/>
            <person name="Cuomo C.A."/>
            <person name="Heitman J."/>
            <person name="Sanyal K."/>
        </authorList>
    </citation>
    <scope>NUCLEOTIDE SEQUENCE [LARGE SCALE GENOMIC DNA]</scope>
    <source>
        <strain evidence="11 12">R265</strain>
    </source>
</reference>
<dbReference type="InterPro" id="IPR045175">
    <property type="entry name" value="M28_fam"/>
</dbReference>
<feature type="domain" description="Peptidase M28" evidence="10">
    <location>
        <begin position="186"/>
        <end position="385"/>
    </location>
</feature>
<dbReference type="FunFam" id="3.40.630.10:FF:000042">
    <property type="entry name" value="Peptide hydrolase"/>
    <property type="match status" value="1"/>
</dbReference>
<keyword evidence="6 9" id="KW-0378">Hydrolase</keyword>
<feature type="signal peptide" evidence="9">
    <location>
        <begin position="1"/>
        <end position="16"/>
    </location>
</feature>
<dbReference type="GO" id="GO:0004177">
    <property type="term" value="F:aminopeptidase activity"/>
    <property type="evidence" value="ECO:0007669"/>
    <property type="project" value="UniProtKB-KW"/>
</dbReference>
<evidence type="ECO:0000313" key="11">
    <source>
        <dbReference type="EMBL" id="KGB76942.1"/>
    </source>
</evidence>
<comment type="cofactor">
    <cofactor evidence="1">
        <name>Zn(2+)</name>
        <dbReference type="ChEBI" id="CHEBI:29105"/>
    </cofactor>
</comment>
<keyword evidence="12" id="KW-1185">Reference proteome</keyword>
<evidence type="ECO:0000256" key="4">
    <source>
        <dbReference type="ARBA" id="ARBA00022723"/>
    </source>
</evidence>
<dbReference type="EMBL" id="CP025766">
    <property type="protein sequence ID" value="KGB76942.1"/>
    <property type="molecule type" value="Genomic_DNA"/>
</dbReference>
<evidence type="ECO:0000256" key="6">
    <source>
        <dbReference type="ARBA" id="ARBA00022801"/>
    </source>
</evidence>
<protein>
    <recommendedName>
        <fullName evidence="9">Peptide hydrolase</fullName>
        <ecNumber evidence="9">3.4.-.-</ecNumber>
    </recommendedName>
</protein>
<comment type="similarity">
    <text evidence="8">Belongs to the peptidase M28 family. M28E subfamily.</text>
</comment>
<evidence type="ECO:0000259" key="10">
    <source>
        <dbReference type="Pfam" id="PF04389"/>
    </source>
</evidence>
<dbReference type="AlphaFoldDB" id="A0A095C8W2"/>
<evidence type="ECO:0000256" key="3">
    <source>
        <dbReference type="ARBA" id="ARBA00022670"/>
    </source>
</evidence>
<keyword evidence="5 9" id="KW-0732">Signal</keyword>
<keyword evidence="7 9" id="KW-0862">Zinc</keyword>
<dbReference type="OrthoDB" id="2214at2759"/>
<evidence type="ECO:0000256" key="2">
    <source>
        <dbReference type="ARBA" id="ARBA00022438"/>
    </source>
</evidence>
<evidence type="ECO:0000256" key="7">
    <source>
        <dbReference type="ARBA" id="ARBA00022833"/>
    </source>
</evidence>
<dbReference type="Gene3D" id="3.40.630.10">
    <property type="entry name" value="Zn peptidases"/>
    <property type="match status" value="1"/>
</dbReference>
<keyword evidence="3 9" id="KW-0645">Protease</keyword>
<dbReference type="GO" id="GO:0008235">
    <property type="term" value="F:metalloexopeptidase activity"/>
    <property type="evidence" value="ECO:0007669"/>
    <property type="project" value="InterPro"/>
</dbReference>
<gene>
    <name evidence="11" type="ORF">CNBG_2780</name>
</gene>
<dbReference type="InterPro" id="IPR007484">
    <property type="entry name" value="Peptidase_M28"/>
</dbReference>
<keyword evidence="2 11" id="KW-0031">Aminopeptidase</keyword>
<accession>A0A095C8W2</accession>